<feature type="compositionally biased region" description="Low complexity" evidence="1">
    <location>
        <begin position="31"/>
        <end position="42"/>
    </location>
</feature>
<keyword evidence="3" id="KW-1185">Reference proteome</keyword>
<feature type="compositionally biased region" description="Pro residues" evidence="1">
    <location>
        <begin position="358"/>
        <end position="370"/>
    </location>
</feature>
<feature type="compositionally biased region" description="Low complexity" evidence="1">
    <location>
        <begin position="348"/>
        <end position="357"/>
    </location>
</feature>
<evidence type="ECO:0000256" key="1">
    <source>
        <dbReference type="SAM" id="MobiDB-lite"/>
    </source>
</evidence>
<feature type="region of interest" description="Disordered" evidence="1">
    <location>
        <begin position="325"/>
        <end position="380"/>
    </location>
</feature>
<feature type="compositionally biased region" description="Low complexity" evidence="1">
    <location>
        <begin position="526"/>
        <end position="537"/>
    </location>
</feature>
<dbReference type="EMBL" id="WVTA01000017">
    <property type="protein sequence ID" value="KAK3201021.1"/>
    <property type="molecule type" value="Genomic_DNA"/>
</dbReference>
<proteinExistence type="predicted"/>
<feature type="region of interest" description="Disordered" evidence="1">
    <location>
        <begin position="495"/>
        <end position="670"/>
    </location>
</feature>
<organism evidence="2 3">
    <name type="scientific">Pseudopithomyces chartarum</name>
    <dbReference type="NCBI Taxonomy" id="1892770"/>
    <lineage>
        <taxon>Eukaryota</taxon>
        <taxon>Fungi</taxon>
        <taxon>Dikarya</taxon>
        <taxon>Ascomycota</taxon>
        <taxon>Pezizomycotina</taxon>
        <taxon>Dothideomycetes</taxon>
        <taxon>Pleosporomycetidae</taxon>
        <taxon>Pleosporales</taxon>
        <taxon>Massarineae</taxon>
        <taxon>Didymosphaeriaceae</taxon>
        <taxon>Pseudopithomyces</taxon>
    </lineage>
</organism>
<dbReference type="AlphaFoldDB" id="A0AAN6RCY8"/>
<feature type="compositionally biased region" description="Polar residues" evidence="1">
    <location>
        <begin position="1"/>
        <end position="10"/>
    </location>
</feature>
<comment type="caution">
    <text evidence="2">The sequence shown here is derived from an EMBL/GenBank/DDBJ whole genome shotgun (WGS) entry which is preliminary data.</text>
</comment>
<feature type="region of interest" description="Disordered" evidence="1">
    <location>
        <begin position="1"/>
        <end position="50"/>
    </location>
</feature>
<protein>
    <submittedName>
        <fullName evidence="2">Uncharacterized protein</fullName>
    </submittedName>
</protein>
<evidence type="ECO:0000313" key="3">
    <source>
        <dbReference type="Proteomes" id="UP001280581"/>
    </source>
</evidence>
<accession>A0AAN6RCY8</accession>
<feature type="compositionally biased region" description="Basic residues" evidence="1">
    <location>
        <begin position="620"/>
        <end position="630"/>
    </location>
</feature>
<gene>
    <name evidence="2" type="ORF">GRF29_213g687993</name>
</gene>
<dbReference type="Proteomes" id="UP001280581">
    <property type="component" value="Unassembled WGS sequence"/>
</dbReference>
<feature type="compositionally biased region" description="Basic and acidic residues" evidence="1">
    <location>
        <begin position="591"/>
        <end position="600"/>
    </location>
</feature>
<reference evidence="2 3" key="1">
    <citation type="submission" date="2021-02" db="EMBL/GenBank/DDBJ databases">
        <title>Genome assembly of Pseudopithomyces chartarum.</title>
        <authorList>
            <person name="Jauregui R."/>
            <person name="Singh J."/>
            <person name="Voisey C."/>
        </authorList>
    </citation>
    <scope>NUCLEOTIDE SEQUENCE [LARGE SCALE GENOMIC DNA]</scope>
    <source>
        <strain evidence="2 3">AGR01</strain>
    </source>
</reference>
<feature type="compositionally biased region" description="Basic and acidic residues" evidence="1">
    <location>
        <begin position="609"/>
        <end position="619"/>
    </location>
</feature>
<evidence type="ECO:0000313" key="2">
    <source>
        <dbReference type="EMBL" id="KAK3201021.1"/>
    </source>
</evidence>
<name>A0AAN6RCY8_9PLEO</name>
<sequence length="670" mass="72370">MLGPSRSRSPSPAIHNIAEESPPTHPEKIQSVVLSSSSTRSLPRPPSTSIFAPELRFSATKIHASLTDSSPMLAMATFDHGPVGSPLKNQAMSANSQATQTNHNRLSNGSLYSIPTFPSSCQNLPETSIVNSSPPVFAISRPSNEYGRNGQTFNEMDMDASSTQLVLGNDFSSARPVPANGFSTECPSPVYQPTASGISRSFSSPFSSIPEESSAEPLLTADCESIDPYDSRPCSPKTIPSVASHSHPNHEAYNLPIKDTTIPEEPLDTVDPAILSKETYASLKGPFDNGSGSAISDRKKEQNNLLLYSNPSDVVRSIQPLIDAAFPSSPPTQPDSLALEPPGLFIQSSPSSLYSAPSPSPSFPMAPNSPRPGHAQLPLGTPTINFTNVPILTPCGPRDPPPRSLRSSIQALRRMNSDTKKGGKAERRYANFGREDSIALPGDESWLEGIEGYEEEEDETWDEQKGRALVGDLGFDWEGDATELEIDLGSTTISKPLRFLHISSMPTVEIEPTKDKENEEKKSGESPETSSPRPTTPNAISRDRSSSIWEDGERFWASTPPRPPITSPSKPANRFLPLSSSPASTRSPRKRAFDVAKDDVSDQLDVQDENGRVGADGEKKRHSGRYRKRSVLGTSTPNVKINVIPPSSGGGQDTPGSYYDAEGFLSQRYE</sequence>
<feature type="compositionally biased region" description="Basic and acidic residues" evidence="1">
    <location>
        <begin position="511"/>
        <end position="525"/>
    </location>
</feature>